<dbReference type="Proteomes" id="UP000217736">
    <property type="component" value="Chromosome"/>
</dbReference>
<evidence type="ECO:0000313" key="1">
    <source>
        <dbReference type="EMBL" id="BAX93653.1"/>
    </source>
</evidence>
<dbReference type="AlphaFoldDB" id="A0A1Z4EKY3"/>
<name>A0A1Z4EKY3_9MYCO</name>
<sequence>MRINGAPMPSKYYTEEDTCEICDGPVVLYLKQECTAAGAWLTPSIERIRCLNGCEGRGVLFGICAEFRETRGAQAGQ</sequence>
<proteinExistence type="predicted"/>
<keyword evidence="2" id="KW-1185">Reference proteome</keyword>
<accession>A0A1Z4EKY3</accession>
<reference evidence="2" key="1">
    <citation type="submission" date="2017-06" db="EMBL/GenBank/DDBJ databases">
        <title>Complete Genome Sequence of Mycobacterium shigaense.</title>
        <authorList>
            <person name="Fukano H."/>
            <person name="Yoshida M."/>
            <person name="Kazumi Y."/>
            <person name="Ogura Y."/>
            <person name="Mitarai S."/>
            <person name="Hayashi T."/>
            <person name="Hoshino Y."/>
        </authorList>
    </citation>
    <scope>NUCLEOTIDE SEQUENCE [LARGE SCALE GENOMIC DNA]</scope>
    <source>
        <strain evidence="2">UN-152</strain>
    </source>
</reference>
<dbReference type="KEGG" id="mshg:MSG_03522"/>
<gene>
    <name evidence="1" type="ORF">MSG_03522</name>
</gene>
<dbReference type="EMBL" id="AP018164">
    <property type="protein sequence ID" value="BAX93653.1"/>
    <property type="molecule type" value="Genomic_DNA"/>
</dbReference>
<protein>
    <submittedName>
        <fullName evidence="1">Uncharacterized protein</fullName>
    </submittedName>
</protein>
<dbReference type="OrthoDB" id="4743925at2"/>
<organism evidence="1 2">
    <name type="scientific">Mycobacterium shigaense</name>
    <dbReference type="NCBI Taxonomy" id="722731"/>
    <lineage>
        <taxon>Bacteria</taxon>
        <taxon>Bacillati</taxon>
        <taxon>Actinomycetota</taxon>
        <taxon>Actinomycetes</taxon>
        <taxon>Mycobacteriales</taxon>
        <taxon>Mycobacteriaceae</taxon>
        <taxon>Mycobacterium</taxon>
        <taxon>Mycobacterium simiae complex</taxon>
    </lineage>
</organism>
<evidence type="ECO:0000313" key="2">
    <source>
        <dbReference type="Proteomes" id="UP000217736"/>
    </source>
</evidence>
<dbReference type="RefSeq" id="WP_142404496.1">
    <property type="nucleotide sequence ID" value="NZ_AP018164.1"/>
</dbReference>